<accession>A0ABR9A7Q1</accession>
<dbReference type="PANTHER" id="PTHR30519">
    <property type="entry name" value="5-METHYLTETRAHYDROPTEROYLTRIGLUTAMATE--HOMOCYSTEINE METHYLTRANSFERASE"/>
    <property type="match status" value="1"/>
</dbReference>
<dbReference type="InterPro" id="IPR038071">
    <property type="entry name" value="UROD/MetE-like_sf"/>
</dbReference>
<protein>
    <recommendedName>
        <fullName evidence="1">Cobalamin-independent methionine synthase MetE N-terminal domain-containing protein</fullName>
    </recommendedName>
</protein>
<dbReference type="SUPFAM" id="SSF51726">
    <property type="entry name" value="UROD/MetE-like"/>
    <property type="match status" value="1"/>
</dbReference>
<name>A0ABR9A7Q1_9PSED</name>
<organism evidence="2 3">
    <name type="scientific">Pseudomonas lutea</name>
    <dbReference type="NCBI Taxonomy" id="243924"/>
    <lineage>
        <taxon>Bacteria</taxon>
        <taxon>Pseudomonadati</taxon>
        <taxon>Pseudomonadota</taxon>
        <taxon>Gammaproteobacteria</taxon>
        <taxon>Pseudomonadales</taxon>
        <taxon>Pseudomonadaceae</taxon>
        <taxon>Pseudomonas</taxon>
    </lineage>
</organism>
<comment type="caution">
    <text evidence="2">The sequence shown here is derived from an EMBL/GenBank/DDBJ whole genome shotgun (WGS) entry which is preliminary data.</text>
</comment>
<feature type="domain" description="Cobalamin-independent methionine synthase MetE N-terminal" evidence="1">
    <location>
        <begin position="55"/>
        <end position="222"/>
    </location>
</feature>
<dbReference type="InterPro" id="IPR013215">
    <property type="entry name" value="Cbl-indep_Met_Synth_N"/>
</dbReference>
<sequence length="267" mass="28550">MSLSHAPCGVDNGAIFYGAVSMALDNHSVFPHIGVALGFQRTLVTLGEGIGDGSVPTFTADQQFKLSWATLFDEVDEARAQGHTVRPAIIGPLTYLWLGQVDSETPDFNKLDLLDRLLPIYGEILGRLAGKGVEWVQIDEPILTLDLPQDWKNAFERAYHALQYSPLKKLLAVSCGGLGLGSNLGLVVGLPVHGLHVDVLSAPEQMPLVLDRLPVYKVLSLGAARELEPSGAGAHAALEVVKEAQLRFADNLWLAEAIADSALTAAA</sequence>
<keyword evidence="3" id="KW-1185">Reference proteome</keyword>
<dbReference type="Proteomes" id="UP000625247">
    <property type="component" value="Unassembled WGS sequence"/>
</dbReference>
<dbReference type="Gene3D" id="3.20.20.210">
    <property type="match status" value="1"/>
</dbReference>
<evidence type="ECO:0000313" key="3">
    <source>
        <dbReference type="Proteomes" id="UP000625247"/>
    </source>
</evidence>
<evidence type="ECO:0000259" key="1">
    <source>
        <dbReference type="Pfam" id="PF08267"/>
    </source>
</evidence>
<dbReference type="Pfam" id="PF08267">
    <property type="entry name" value="Meth_synt_1"/>
    <property type="match status" value="1"/>
</dbReference>
<gene>
    <name evidence="2" type="ORF">IFT62_13045</name>
</gene>
<dbReference type="EMBL" id="JACYNP010000005">
    <property type="protein sequence ID" value="MBD8122143.1"/>
    <property type="molecule type" value="Genomic_DNA"/>
</dbReference>
<proteinExistence type="predicted"/>
<evidence type="ECO:0000313" key="2">
    <source>
        <dbReference type="EMBL" id="MBD8122143.1"/>
    </source>
</evidence>
<reference evidence="2 3" key="1">
    <citation type="journal article" date="2020" name="FEMS Microbiol. Ecol.">
        <title>Temporal dynamics of bacterial communities during seed development and maturation.</title>
        <authorList>
            <person name="Chesneau G."/>
            <person name="Torres-Cortes G."/>
            <person name="Briand M."/>
            <person name="Darrasse A."/>
            <person name="Preveaux A."/>
            <person name="Marais C."/>
            <person name="Jacques M.A."/>
            <person name="Shade A."/>
            <person name="Barret M."/>
        </authorList>
    </citation>
    <scope>NUCLEOTIDE SEQUENCE [LARGE SCALE GENOMIC DNA]</scope>
    <source>
        <strain evidence="2 3">CFBP13723</strain>
    </source>
</reference>